<dbReference type="InterPro" id="IPR001254">
    <property type="entry name" value="Trypsin_dom"/>
</dbReference>
<dbReference type="SUPFAM" id="SSF50494">
    <property type="entry name" value="Trypsin-like serine proteases"/>
    <property type="match status" value="1"/>
</dbReference>
<dbReference type="EnsemblMetazoa" id="ACUA002404-RA">
    <property type="protein sequence ID" value="ACUA002404-PA"/>
    <property type="gene ID" value="ACUA002404"/>
</dbReference>
<dbReference type="VEuPathDB" id="VectorBase:ACUA002404"/>
<dbReference type="PANTHER" id="PTHR24260">
    <property type="match status" value="1"/>
</dbReference>
<evidence type="ECO:0000313" key="3">
    <source>
        <dbReference type="EnsemblMetazoa" id="ACUA002404-PA"/>
    </source>
</evidence>
<evidence type="ECO:0000259" key="2">
    <source>
        <dbReference type="PROSITE" id="PS50240"/>
    </source>
</evidence>
<protein>
    <recommendedName>
        <fullName evidence="2">Peptidase S1 domain-containing protein</fullName>
    </recommendedName>
</protein>
<sequence length="154" mass="16792">MDTCLGDSGGPLHVRLQHNSKVTPFLVGLTSFGRPCGQSHPGVYTRVAPFRGWILETLQTNGAPEVTDSHFEPAECALRHVAIRQLAISKVVANGTGVFETFDTQRSYITTEFVKEMVELKWAESITPRENDCIGTIIDHDTVVILGECAAHAG</sequence>
<accession>A0A182LUN5</accession>
<dbReference type="PANTHER" id="PTHR24260:SF147">
    <property type="entry name" value="EG:BACR7A4.3 PROTEIN-RELATED"/>
    <property type="match status" value="1"/>
</dbReference>
<dbReference type="PROSITE" id="PS50240">
    <property type="entry name" value="TRYPSIN_DOM"/>
    <property type="match status" value="1"/>
</dbReference>
<dbReference type="InterPro" id="IPR043504">
    <property type="entry name" value="Peptidase_S1_PA_chymotrypsin"/>
</dbReference>
<dbReference type="PROSITE" id="PS00135">
    <property type="entry name" value="TRYPSIN_SER"/>
    <property type="match status" value="1"/>
</dbReference>
<dbReference type="InterPro" id="IPR009003">
    <property type="entry name" value="Peptidase_S1_PA"/>
</dbReference>
<evidence type="ECO:0000313" key="4">
    <source>
        <dbReference type="Proteomes" id="UP000075883"/>
    </source>
</evidence>
<dbReference type="Proteomes" id="UP000075883">
    <property type="component" value="Unassembled WGS sequence"/>
</dbReference>
<reference evidence="4" key="1">
    <citation type="submission" date="2013-09" db="EMBL/GenBank/DDBJ databases">
        <title>The Genome Sequence of Anopheles culicifacies species A.</title>
        <authorList>
            <consortium name="The Broad Institute Genomics Platform"/>
            <person name="Neafsey D.E."/>
            <person name="Besansky N."/>
            <person name="Howell P."/>
            <person name="Walton C."/>
            <person name="Young S.K."/>
            <person name="Zeng Q."/>
            <person name="Gargeya S."/>
            <person name="Fitzgerald M."/>
            <person name="Haas B."/>
            <person name="Abouelleil A."/>
            <person name="Allen A.W."/>
            <person name="Alvarado L."/>
            <person name="Arachchi H.M."/>
            <person name="Berlin A.M."/>
            <person name="Chapman S.B."/>
            <person name="Gainer-Dewar J."/>
            <person name="Goldberg J."/>
            <person name="Griggs A."/>
            <person name="Gujja S."/>
            <person name="Hansen M."/>
            <person name="Howarth C."/>
            <person name="Imamovic A."/>
            <person name="Ireland A."/>
            <person name="Larimer J."/>
            <person name="McCowan C."/>
            <person name="Murphy C."/>
            <person name="Pearson M."/>
            <person name="Poon T.W."/>
            <person name="Priest M."/>
            <person name="Roberts A."/>
            <person name="Saif S."/>
            <person name="Shea T."/>
            <person name="Sisk P."/>
            <person name="Sykes S."/>
            <person name="Wortman J."/>
            <person name="Nusbaum C."/>
            <person name="Birren B."/>
        </authorList>
    </citation>
    <scope>NUCLEOTIDE SEQUENCE [LARGE SCALE GENOMIC DNA]</scope>
    <source>
        <strain evidence="4">A-37</strain>
    </source>
</reference>
<dbReference type="STRING" id="139723.A0A182LUN5"/>
<evidence type="ECO:0000256" key="1">
    <source>
        <dbReference type="ARBA" id="ARBA00024195"/>
    </source>
</evidence>
<dbReference type="Pfam" id="PF00089">
    <property type="entry name" value="Trypsin"/>
    <property type="match status" value="1"/>
</dbReference>
<name>A0A182LUN5_9DIPT</name>
<comment type="similarity">
    <text evidence="1">Belongs to the peptidase S1 family. CLIP subfamily.</text>
</comment>
<organism evidence="3 4">
    <name type="scientific">Anopheles culicifacies</name>
    <dbReference type="NCBI Taxonomy" id="139723"/>
    <lineage>
        <taxon>Eukaryota</taxon>
        <taxon>Metazoa</taxon>
        <taxon>Ecdysozoa</taxon>
        <taxon>Arthropoda</taxon>
        <taxon>Hexapoda</taxon>
        <taxon>Insecta</taxon>
        <taxon>Pterygota</taxon>
        <taxon>Neoptera</taxon>
        <taxon>Endopterygota</taxon>
        <taxon>Diptera</taxon>
        <taxon>Nematocera</taxon>
        <taxon>Culicoidea</taxon>
        <taxon>Culicidae</taxon>
        <taxon>Anophelinae</taxon>
        <taxon>Anopheles</taxon>
        <taxon>culicifacies species complex</taxon>
    </lineage>
</organism>
<dbReference type="Gene3D" id="2.40.10.10">
    <property type="entry name" value="Trypsin-like serine proteases"/>
    <property type="match status" value="1"/>
</dbReference>
<proteinExistence type="inferred from homology"/>
<dbReference type="GO" id="GO:0004252">
    <property type="term" value="F:serine-type endopeptidase activity"/>
    <property type="evidence" value="ECO:0007669"/>
    <property type="project" value="InterPro"/>
</dbReference>
<feature type="domain" description="Peptidase S1" evidence="2">
    <location>
        <begin position="1"/>
        <end position="59"/>
    </location>
</feature>
<dbReference type="InterPro" id="IPR033116">
    <property type="entry name" value="TRYPSIN_SER"/>
</dbReference>
<dbReference type="AlphaFoldDB" id="A0A182LUN5"/>
<reference evidence="3" key="2">
    <citation type="submission" date="2020-05" db="UniProtKB">
        <authorList>
            <consortium name="EnsemblMetazoa"/>
        </authorList>
    </citation>
    <scope>IDENTIFICATION</scope>
    <source>
        <strain evidence="3">A-37</strain>
    </source>
</reference>
<dbReference type="GO" id="GO:0006508">
    <property type="term" value="P:proteolysis"/>
    <property type="evidence" value="ECO:0007669"/>
    <property type="project" value="InterPro"/>
</dbReference>
<dbReference type="InterPro" id="IPR051333">
    <property type="entry name" value="CLIP_Serine_Protease"/>
</dbReference>
<dbReference type="EMBL" id="AXCM01005511">
    <property type="status" value="NOT_ANNOTATED_CDS"/>
    <property type="molecule type" value="Genomic_DNA"/>
</dbReference>
<keyword evidence="4" id="KW-1185">Reference proteome</keyword>